<feature type="chain" id="PRO_5004233767" evidence="2">
    <location>
        <begin position="21"/>
        <end position="170"/>
    </location>
</feature>
<accession>Q47ZP8</accession>
<dbReference type="AlphaFoldDB" id="Q47ZP8"/>
<dbReference type="SUPFAM" id="SSF56925">
    <property type="entry name" value="OMPA-like"/>
    <property type="match status" value="1"/>
</dbReference>
<dbReference type="Pfam" id="PF13505">
    <property type="entry name" value="OMP_b-brl"/>
    <property type="match status" value="1"/>
</dbReference>
<dbReference type="Proteomes" id="UP000000547">
    <property type="component" value="Chromosome"/>
</dbReference>
<dbReference type="RefSeq" id="WP_011043810.1">
    <property type="nucleotide sequence ID" value="NC_003910.7"/>
</dbReference>
<dbReference type="InterPro" id="IPR011250">
    <property type="entry name" value="OMP/PagP_B-barrel"/>
</dbReference>
<feature type="domain" description="Outer membrane protein beta-barrel" evidence="3">
    <location>
        <begin position="7"/>
        <end position="159"/>
    </location>
</feature>
<sequence length="170" mass="18215">MQIRIISAILGTLFTTSVLADTSGYYAGASVLSAETDLAGESEYNSGYEVHLGYKINSSFAVEASYLDLGGYDTTKSNVKYSIDSDAISLSALYTYPIGNFNLIGKLGYFSQSSDVTAVPITNNFSDDSSGGVLFGAGLSYKFNKMIEIKSEFNVASDTNYGAIGLNFYF</sequence>
<feature type="signal peptide" evidence="2">
    <location>
        <begin position="1"/>
        <end position="20"/>
    </location>
</feature>
<dbReference type="InterPro" id="IPR027385">
    <property type="entry name" value="Beta-barrel_OMP"/>
</dbReference>
<dbReference type="Gene3D" id="2.40.160.20">
    <property type="match status" value="1"/>
</dbReference>
<evidence type="ECO:0000313" key="4">
    <source>
        <dbReference type="EMBL" id="AAZ25352.1"/>
    </source>
</evidence>
<evidence type="ECO:0000313" key="5">
    <source>
        <dbReference type="Proteomes" id="UP000000547"/>
    </source>
</evidence>
<proteinExistence type="predicted"/>
<dbReference type="HOGENOM" id="CLU_1568056_0_0_6"/>
<evidence type="ECO:0000256" key="2">
    <source>
        <dbReference type="SAM" id="SignalP"/>
    </source>
</evidence>
<dbReference type="KEGG" id="cps:CPS_3022"/>
<organism evidence="4 5">
    <name type="scientific">Colwellia psychrerythraea (strain 34H / ATCC BAA-681)</name>
    <name type="common">Vibrio psychroerythus</name>
    <dbReference type="NCBI Taxonomy" id="167879"/>
    <lineage>
        <taxon>Bacteria</taxon>
        <taxon>Pseudomonadati</taxon>
        <taxon>Pseudomonadota</taxon>
        <taxon>Gammaproteobacteria</taxon>
        <taxon>Alteromonadales</taxon>
        <taxon>Colwelliaceae</taxon>
        <taxon>Colwellia</taxon>
    </lineage>
</organism>
<gene>
    <name evidence="4" type="ordered locus">CPS_3022</name>
</gene>
<protein>
    <submittedName>
        <fullName evidence="4">Putative outer membrane protein</fullName>
    </submittedName>
</protein>
<reference evidence="4" key="1">
    <citation type="journal article" date="2005" name="Proc. Natl. Acad. Sci. U.S.A.">
        <title>The psychrophilic lifestyle as revealed by the genome sequence of Colwellia psychrerythraea 34H through genomic and proteomic analyses.</title>
        <authorList>
            <person name="Methe B.A."/>
            <person name="Nelson K.E."/>
            <person name="Deming J.W."/>
            <person name="Momen B."/>
            <person name="Melamud E."/>
            <person name="Zhang X."/>
            <person name="Moult J."/>
            <person name="Madupu R."/>
            <person name="Nelson W.C."/>
            <person name="Dodson R.J."/>
            <person name="Brinkac L.M."/>
            <person name="Daugherty S.C."/>
            <person name="Durkin A.S."/>
            <person name="DeBoy R.T."/>
            <person name="Kolonay J.F."/>
            <person name="Sullivan S.A."/>
            <person name="Zhou L."/>
            <person name="Davidsen T.M."/>
            <person name="Wu M."/>
            <person name="Huston A.L."/>
            <person name="Lewis M."/>
            <person name="Weaver B."/>
            <person name="Weidman J.F."/>
            <person name="Khouri H."/>
            <person name="Utterback T.R."/>
            <person name="Feldblyum T.V."/>
            <person name="Fraser C.M."/>
        </authorList>
    </citation>
    <scope>NUCLEOTIDE SEQUENCE [LARGE SCALE GENOMIC DNA]</scope>
    <source>
        <strain evidence="4">34H</strain>
    </source>
</reference>
<dbReference type="EMBL" id="CP000083">
    <property type="protein sequence ID" value="AAZ25352.1"/>
    <property type="molecule type" value="Genomic_DNA"/>
</dbReference>
<evidence type="ECO:0000259" key="3">
    <source>
        <dbReference type="Pfam" id="PF13505"/>
    </source>
</evidence>
<evidence type="ECO:0000256" key="1">
    <source>
        <dbReference type="ARBA" id="ARBA00022729"/>
    </source>
</evidence>
<name>Q47ZP8_COLP3</name>
<keyword evidence="1 2" id="KW-0732">Signal</keyword>
<dbReference type="STRING" id="167879.CPS_3022"/>